<evidence type="ECO:0000313" key="6">
    <source>
        <dbReference type="Proteomes" id="UP000257039"/>
    </source>
</evidence>
<dbReference type="RefSeq" id="WP_094785599.1">
    <property type="nucleotide sequence ID" value="NZ_NDXW01000001.1"/>
</dbReference>
<evidence type="ECO:0000256" key="1">
    <source>
        <dbReference type="ARBA" id="ARBA00009023"/>
    </source>
</evidence>
<evidence type="ECO:0000256" key="2">
    <source>
        <dbReference type="ARBA" id="ARBA00022448"/>
    </source>
</evidence>
<keyword evidence="4" id="KW-0812">Transmembrane</keyword>
<dbReference type="NCBIfam" id="NF037995">
    <property type="entry name" value="TRAP_S1"/>
    <property type="match status" value="1"/>
</dbReference>
<dbReference type="SUPFAM" id="SSF53850">
    <property type="entry name" value="Periplasmic binding protein-like II"/>
    <property type="match status" value="1"/>
</dbReference>
<gene>
    <name evidence="5" type="ORF">B9G39_00440</name>
</gene>
<dbReference type="Gene3D" id="3.40.190.10">
    <property type="entry name" value="Periplasmic binding protein-like II"/>
    <property type="match status" value="2"/>
</dbReference>
<protein>
    <submittedName>
        <fullName evidence="5">Uncharacterized protein</fullName>
    </submittedName>
</protein>
<dbReference type="InterPro" id="IPR018389">
    <property type="entry name" value="DctP_fam"/>
</dbReference>
<keyword evidence="4" id="KW-1133">Transmembrane helix</keyword>
<dbReference type="PANTHER" id="PTHR33376:SF7">
    <property type="entry name" value="C4-DICARBOXYLATE-BINDING PROTEIN DCTB"/>
    <property type="match status" value="1"/>
</dbReference>
<evidence type="ECO:0000256" key="4">
    <source>
        <dbReference type="SAM" id="Phobius"/>
    </source>
</evidence>
<name>A0A4P9VIH8_9GAMM</name>
<proteinExistence type="inferred from homology"/>
<evidence type="ECO:0000256" key="3">
    <source>
        <dbReference type="ARBA" id="ARBA00022729"/>
    </source>
</evidence>
<comment type="similarity">
    <text evidence="1">Belongs to the bacterial solute-binding protein 7 family.</text>
</comment>
<keyword evidence="4" id="KW-0472">Membrane</keyword>
<dbReference type="EMBL" id="NDXW01000001">
    <property type="protein sequence ID" value="RDH42030.1"/>
    <property type="molecule type" value="Genomic_DNA"/>
</dbReference>
<dbReference type="Proteomes" id="UP000257039">
    <property type="component" value="Unassembled WGS sequence"/>
</dbReference>
<comment type="caution">
    <text evidence="5">The sequence shown here is derived from an EMBL/GenBank/DDBJ whole genome shotgun (WGS) entry which is preliminary data.</text>
</comment>
<keyword evidence="6" id="KW-1185">Reference proteome</keyword>
<dbReference type="Gene3D" id="3.40.190.170">
    <property type="entry name" value="Bacterial extracellular solute-binding protein, family 7"/>
    <property type="match status" value="1"/>
</dbReference>
<organism evidence="5 6">
    <name type="scientific">Zooshikella ganghwensis</name>
    <dbReference type="NCBI Taxonomy" id="202772"/>
    <lineage>
        <taxon>Bacteria</taxon>
        <taxon>Pseudomonadati</taxon>
        <taxon>Pseudomonadota</taxon>
        <taxon>Gammaproteobacteria</taxon>
        <taxon>Oceanospirillales</taxon>
        <taxon>Zooshikellaceae</taxon>
        <taxon>Zooshikella</taxon>
    </lineage>
</organism>
<dbReference type="InterPro" id="IPR038404">
    <property type="entry name" value="TRAP_DctP_sf"/>
</dbReference>
<keyword evidence="3" id="KW-0732">Signal</keyword>
<dbReference type="AlphaFoldDB" id="A0A4P9VIH8"/>
<reference evidence="5 6" key="1">
    <citation type="submission" date="2017-04" db="EMBL/GenBank/DDBJ databases">
        <title>Draft genome sequence of Zooshikella ganghwensis VG4 isolated from Red Sea sediments.</title>
        <authorList>
            <person name="Rehman Z."/>
            <person name="Alam I."/>
            <person name="Kamau A."/>
            <person name="Bajic V."/>
            <person name="Leiknes T."/>
        </authorList>
    </citation>
    <scope>NUCLEOTIDE SEQUENCE [LARGE SCALE GENOMIC DNA]</scope>
    <source>
        <strain evidence="5 6">VG4</strain>
    </source>
</reference>
<keyword evidence="2" id="KW-0813">Transport</keyword>
<dbReference type="GO" id="GO:0055085">
    <property type="term" value="P:transmembrane transport"/>
    <property type="evidence" value="ECO:0007669"/>
    <property type="project" value="InterPro"/>
</dbReference>
<feature type="transmembrane region" description="Helical" evidence="4">
    <location>
        <begin position="7"/>
        <end position="26"/>
    </location>
</feature>
<dbReference type="Pfam" id="PF03480">
    <property type="entry name" value="DctP"/>
    <property type="match status" value="1"/>
</dbReference>
<accession>A0A4P9VIH8</accession>
<evidence type="ECO:0000313" key="5">
    <source>
        <dbReference type="EMBL" id="RDH42030.1"/>
    </source>
</evidence>
<dbReference type="PANTHER" id="PTHR33376">
    <property type="match status" value="1"/>
</dbReference>
<dbReference type="CDD" id="cd13603">
    <property type="entry name" value="PBP2_TRAP_Siap_TeaA_like"/>
    <property type="match status" value="1"/>
</dbReference>
<sequence length="599" mass="69270">MIKQDFLICMSINFIIFYILCFASNFTNAREIINLTTFESCPYICTNGKEKGFLVDIVESIFDEVNIEVMTKALPAKRALKLARKGSFHGIIGIQQRQAPELTFPTESIGQYRYLMYVRDDDNWLFTGLNSLYERKIGVQLGVSYGVADSFIQRYGYRDEIVKILSGNNIPLRMIKMLKTGRINMFLADKNVIDSLSGKTRIINLNVAGTIPPDNIYVAFNHHKAQQYSDFISNGITKLRENGYLNSILARYNLSDWKNWRPNYRDPFAGDYINDLEKKYSNPKKAKTNQALIIFKSSVNTDYGYWKYAVKFKELLEQYSNGKLRVELRFGDSSEHDIVMDIAEGNTQMGMVAINNFTPFAPSIGFFSLPYMFPTKDSAKKIIRHKKMEEIALRSALESNVRPLSFFIGGYRLLANSERPIKRSADLRGLKIRVPQNQFMVETFRSWGIEPYPLPWPEVYPALEAKLINGQENPMNIMFSGIKKDREVWEILKYVTNIRYFLFTAPHLISENFYQSLTKESKIFVKKAAMEAEEYIWDIMSKEEQQLIDLAKSKGMIFTSPENETGDWEFKAKAIWSKFYFRAGGEELVNSVNRIINQE</sequence>